<proteinExistence type="predicted"/>
<accession>A0A220UGG3</accession>
<dbReference type="EMBL" id="CP022317">
    <property type="protein sequence ID" value="ASK67268.1"/>
    <property type="molecule type" value="Genomic_DNA"/>
</dbReference>
<dbReference type="AlphaFoldDB" id="A0A220UGG3"/>
<keyword evidence="2" id="KW-1185">Reference proteome</keyword>
<keyword evidence="1" id="KW-0614">Plasmid</keyword>
<protein>
    <submittedName>
        <fullName evidence="1">Uncharacterized protein</fullName>
    </submittedName>
</protein>
<sequence>MGLWIPLLGRFMDPTLYQANRPGMSDRIDRGIVIPIHPRDLGPVPFDTVYSAIVTYHYIDLPGRDILQELPPHVRSEMQKSTSIFSHEMTQLMRRPELADLRSRLTVEPLASSVAAI</sequence>
<evidence type="ECO:0000313" key="1">
    <source>
        <dbReference type="EMBL" id="ASK67268.1"/>
    </source>
</evidence>
<dbReference type="KEGG" id="brv:CFK39_15600"/>
<organism evidence="1 2">
    <name type="scientific">Brachybacterium avium</name>
    <dbReference type="NCBI Taxonomy" id="2017485"/>
    <lineage>
        <taxon>Bacteria</taxon>
        <taxon>Bacillati</taxon>
        <taxon>Actinomycetota</taxon>
        <taxon>Actinomycetes</taxon>
        <taxon>Micrococcales</taxon>
        <taxon>Dermabacteraceae</taxon>
        <taxon>Brachybacterium</taxon>
    </lineage>
</organism>
<reference evidence="1 2" key="1">
    <citation type="submission" date="2017-07" db="EMBL/GenBank/DDBJ databases">
        <title>Brachybacterium sp. VR2415.</title>
        <authorList>
            <person name="Tak E.J."/>
            <person name="Bae J.-W."/>
        </authorList>
    </citation>
    <scope>NUCLEOTIDE SEQUENCE [LARGE SCALE GENOMIC DNA]</scope>
    <source>
        <strain evidence="1 2">VR2415</strain>
        <plasmid evidence="2">unnamed1 sequence</plasmid>
    </source>
</reference>
<gene>
    <name evidence="1" type="ORF">CFK39_15600</name>
</gene>
<geneLocation type="plasmid" evidence="2">
    <name>unnamed1 sequence</name>
</geneLocation>
<name>A0A220UGG3_9MICO</name>
<dbReference type="Proteomes" id="UP000198398">
    <property type="component" value="Plasmid unnamed1"/>
</dbReference>
<evidence type="ECO:0000313" key="2">
    <source>
        <dbReference type="Proteomes" id="UP000198398"/>
    </source>
</evidence>